<feature type="domain" description="ABM" evidence="1">
    <location>
        <begin position="2"/>
        <end position="93"/>
    </location>
</feature>
<dbReference type="SUPFAM" id="SSF47789">
    <property type="entry name" value="C-terminal domain of RNA polymerase alpha subunit"/>
    <property type="match status" value="1"/>
</dbReference>
<sequence>MIIVAGTLTVAPEDREAYLDGCRAVVEQARAAPGCLEFAIGPDLVEDGRITVLERWRGRAELEAFRGSGPDDAQTAVLLAADVTEYDVVRAHDGPPLALPPSIGSPAASALLGKGVRDLRDVAALTERELLSWHGVGPKAVTRLREALAEAGLTFAG</sequence>
<proteinExistence type="predicted"/>
<dbReference type="PROSITE" id="PS51725">
    <property type="entry name" value="ABM"/>
    <property type="match status" value="1"/>
</dbReference>
<dbReference type="InterPro" id="IPR011008">
    <property type="entry name" value="Dimeric_a/b-barrel"/>
</dbReference>
<dbReference type="AlphaFoldDB" id="A0A7K3W584"/>
<protein>
    <recommendedName>
        <fullName evidence="1">ABM domain-containing protein</fullName>
    </recommendedName>
</protein>
<reference evidence="2 3" key="1">
    <citation type="submission" date="2020-02" db="EMBL/GenBank/DDBJ databases">
        <title>Geodermatophilus sabuli CPCC 205279 I12A-02694.</title>
        <authorList>
            <person name="Jiang Z."/>
        </authorList>
    </citation>
    <scope>NUCLEOTIDE SEQUENCE [LARGE SCALE GENOMIC DNA]</scope>
    <source>
        <strain evidence="2 3">I12A-02694</strain>
    </source>
</reference>
<dbReference type="Gene3D" id="3.30.70.100">
    <property type="match status" value="1"/>
</dbReference>
<dbReference type="SUPFAM" id="SSF54909">
    <property type="entry name" value="Dimeric alpha+beta barrel"/>
    <property type="match status" value="1"/>
</dbReference>
<dbReference type="EMBL" id="JAAGWF010000023">
    <property type="protein sequence ID" value="NEK60055.1"/>
    <property type="molecule type" value="Genomic_DNA"/>
</dbReference>
<name>A0A7K3W584_9ACTN</name>
<evidence type="ECO:0000313" key="3">
    <source>
        <dbReference type="Proteomes" id="UP000470246"/>
    </source>
</evidence>
<keyword evidence="3" id="KW-1185">Reference proteome</keyword>
<organism evidence="2 3">
    <name type="scientific">Geodermatophilus sabuli</name>
    <dbReference type="NCBI Taxonomy" id="1564158"/>
    <lineage>
        <taxon>Bacteria</taxon>
        <taxon>Bacillati</taxon>
        <taxon>Actinomycetota</taxon>
        <taxon>Actinomycetes</taxon>
        <taxon>Geodermatophilales</taxon>
        <taxon>Geodermatophilaceae</taxon>
        <taxon>Geodermatophilus</taxon>
    </lineage>
</organism>
<comment type="caution">
    <text evidence="2">The sequence shown here is derived from an EMBL/GenBank/DDBJ whole genome shotgun (WGS) entry which is preliminary data.</text>
</comment>
<gene>
    <name evidence="2" type="ORF">GCU56_19550</name>
</gene>
<dbReference type="Pfam" id="PF03992">
    <property type="entry name" value="ABM"/>
    <property type="match status" value="1"/>
</dbReference>
<accession>A0A7K3W584</accession>
<dbReference type="Gene3D" id="1.10.150.20">
    <property type="entry name" value="5' to 3' exonuclease, C-terminal subdomain"/>
    <property type="match status" value="1"/>
</dbReference>
<dbReference type="Proteomes" id="UP000470246">
    <property type="component" value="Unassembled WGS sequence"/>
</dbReference>
<evidence type="ECO:0000313" key="2">
    <source>
        <dbReference type="EMBL" id="NEK60055.1"/>
    </source>
</evidence>
<dbReference type="InterPro" id="IPR007138">
    <property type="entry name" value="ABM_dom"/>
</dbReference>
<evidence type="ECO:0000259" key="1">
    <source>
        <dbReference type="PROSITE" id="PS51725"/>
    </source>
</evidence>